<proteinExistence type="predicted"/>
<dbReference type="PIRSF" id="PIRSF017388">
    <property type="entry name" value="Esterase_lipase"/>
    <property type="match status" value="1"/>
</dbReference>
<dbReference type="RefSeq" id="WP_125924003.1">
    <property type="nucleotide sequence ID" value="NZ_BCMH01000005.1"/>
</dbReference>
<dbReference type="Proteomes" id="UP000198430">
    <property type="component" value="Unassembled WGS sequence"/>
</dbReference>
<feature type="active site" description="Charge relay system" evidence="1">
    <location>
        <position position="224"/>
    </location>
</feature>
<dbReference type="Pfam" id="PF12146">
    <property type="entry name" value="Hydrolase_4"/>
    <property type="match status" value="1"/>
</dbReference>
<dbReference type="InterPro" id="IPR012354">
    <property type="entry name" value="Esterase_lipase"/>
</dbReference>
<feature type="active site" description="Charge relay system" evidence="1">
    <location>
        <position position="193"/>
    </location>
</feature>
<sequence length="250" mass="27866">MNLPQSFYFKAGKPAVLLLHTFSGTPDDVRVMGRRLQKRGYTVLGPTFSGHGTADPQQIFKVGSPDRWWQDTSAAVHQLISDGHQEIAVFGESLGGIFAMKALAQFEEVVAGGTIDTPLFPVDKGRVAKRFLEECQKWYGKLKLSPDETAEKMQFLAQHIDEMLTLISEYTEPVHDEIAGLTKPVFIAQADADELINRQIGQRLADYLSTSAPVTYRHYPEAPHVITFSPQGNQLAEDIGEFLQTIKFLD</sequence>
<gene>
    <name evidence="3" type="ORF">IWT140_00891</name>
</gene>
<dbReference type="InterPro" id="IPR022742">
    <property type="entry name" value="Hydrolase_4"/>
</dbReference>
<reference evidence="3 4" key="1">
    <citation type="submission" date="2015-11" db="EMBL/GenBank/DDBJ databases">
        <title>Draft genome sequences of new species of the genus Lactobacillus isolated from orchardgrass silage.</title>
        <authorList>
            <person name="Tohno M."/>
            <person name="Tanizawa Y."/>
            <person name="Arita M."/>
        </authorList>
    </citation>
    <scope>NUCLEOTIDE SEQUENCE [LARGE SCALE GENOMIC DNA]</scope>
    <source>
        <strain evidence="3 4">IWT140</strain>
    </source>
</reference>
<accession>A0A1Z5INF7</accession>
<dbReference type="AlphaFoldDB" id="A0A1Z5INF7"/>
<feature type="domain" description="Serine aminopeptidase S33" evidence="2">
    <location>
        <begin position="13"/>
        <end position="143"/>
    </location>
</feature>
<evidence type="ECO:0000259" key="2">
    <source>
        <dbReference type="Pfam" id="PF12146"/>
    </source>
</evidence>
<evidence type="ECO:0000313" key="3">
    <source>
        <dbReference type="EMBL" id="GAX03289.1"/>
    </source>
</evidence>
<organism evidence="3 4">
    <name type="scientific">Secundilactobacillus pentosiphilus</name>
    <dbReference type="NCBI Taxonomy" id="1714682"/>
    <lineage>
        <taxon>Bacteria</taxon>
        <taxon>Bacillati</taxon>
        <taxon>Bacillota</taxon>
        <taxon>Bacilli</taxon>
        <taxon>Lactobacillales</taxon>
        <taxon>Lactobacillaceae</taxon>
        <taxon>Secundilactobacillus</taxon>
    </lineage>
</organism>
<dbReference type="Gene3D" id="3.40.50.1820">
    <property type="entry name" value="alpha/beta hydrolase"/>
    <property type="match status" value="1"/>
</dbReference>
<evidence type="ECO:0000313" key="4">
    <source>
        <dbReference type="Proteomes" id="UP000198430"/>
    </source>
</evidence>
<keyword evidence="4" id="KW-1185">Reference proteome</keyword>
<comment type="caution">
    <text evidence="3">The sequence shown here is derived from an EMBL/GenBank/DDBJ whole genome shotgun (WGS) entry which is preliminary data.</text>
</comment>
<evidence type="ECO:0000256" key="1">
    <source>
        <dbReference type="PIRSR" id="PIRSR017388-1"/>
    </source>
</evidence>
<name>A0A1Z5INF7_9LACO</name>
<dbReference type="SUPFAM" id="SSF53474">
    <property type="entry name" value="alpha/beta-Hydrolases"/>
    <property type="match status" value="1"/>
</dbReference>
<feature type="active site" description="Nucleophile" evidence="1">
    <location>
        <position position="93"/>
    </location>
</feature>
<protein>
    <submittedName>
        <fullName evidence="3">Carboxylesterase</fullName>
    </submittedName>
</protein>
<dbReference type="GO" id="GO:0052689">
    <property type="term" value="F:carboxylic ester hydrolase activity"/>
    <property type="evidence" value="ECO:0007669"/>
    <property type="project" value="InterPro"/>
</dbReference>
<dbReference type="EMBL" id="BCMH01000005">
    <property type="protein sequence ID" value="GAX03289.1"/>
    <property type="molecule type" value="Genomic_DNA"/>
</dbReference>
<dbReference type="InterPro" id="IPR029058">
    <property type="entry name" value="AB_hydrolase_fold"/>
</dbReference>